<dbReference type="PROSITE" id="PS50853">
    <property type="entry name" value="FN3"/>
    <property type="match status" value="3"/>
</dbReference>
<dbReference type="InterPro" id="IPR050991">
    <property type="entry name" value="ECM_Regulatory_Proteins"/>
</dbReference>
<dbReference type="SUPFAM" id="SSF55486">
    <property type="entry name" value="Metalloproteases ('zincins'), catalytic domain"/>
    <property type="match status" value="1"/>
</dbReference>
<dbReference type="Gene3D" id="2.60.40.10">
    <property type="entry name" value="Immunoglobulins"/>
    <property type="match status" value="6"/>
</dbReference>
<dbReference type="GO" id="GO:0008237">
    <property type="term" value="F:metallopeptidase activity"/>
    <property type="evidence" value="ECO:0007669"/>
    <property type="project" value="InterPro"/>
</dbReference>
<feature type="domain" description="Fibronectin type-III" evidence="3">
    <location>
        <begin position="780"/>
        <end position="864"/>
    </location>
</feature>
<accession>A0A327NKQ2</accession>
<feature type="signal peptide" evidence="2">
    <location>
        <begin position="1"/>
        <end position="24"/>
    </location>
</feature>
<evidence type="ECO:0000256" key="2">
    <source>
        <dbReference type="SAM" id="SignalP"/>
    </source>
</evidence>
<keyword evidence="1" id="KW-0677">Repeat</keyword>
<dbReference type="PANTHER" id="PTHR46708:SF2">
    <property type="entry name" value="FIBRONECTIN TYPE-III DOMAIN-CONTAINING PROTEIN"/>
    <property type="match status" value="1"/>
</dbReference>
<dbReference type="CDD" id="cd00063">
    <property type="entry name" value="FN3"/>
    <property type="match status" value="5"/>
</dbReference>
<dbReference type="AlphaFoldDB" id="A0A327NKQ2"/>
<organism evidence="4 5">
    <name type="scientific">Spirosoma telluris</name>
    <dbReference type="NCBI Taxonomy" id="2183553"/>
    <lineage>
        <taxon>Bacteria</taxon>
        <taxon>Pseudomonadati</taxon>
        <taxon>Bacteroidota</taxon>
        <taxon>Cytophagia</taxon>
        <taxon>Cytophagales</taxon>
        <taxon>Cytophagaceae</taxon>
        <taxon>Spirosoma</taxon>
    </lineage>
</organism>
<protein>
    <recommendedName>
        <fullName evidence="3">Fibronectin type-III domain-containing protein</fullName>
    </recommendedName>
</protein>
<comment type="caution">
    <text evidence="4">The sequence shown here is derived from an EMBL/GenBank/DDBJ whole genome shotgun (WGS) entry which is preliminary data.</text>
</comment>
<sequence length="864" mass="94345">MQKHIHSTRHYLFFFVFLCLTAQAQTTPSSVIPFCGTEDLTLEKARLLVNQAESARQQKLASGAAFQAITYVPIRPHIIRRSDGSGGFNLGSLNKVMASTNSYYLLNGFGIQFYFAGISPDYIDNDDMYNAYSSQPLDSYDAHNAMNQYYVNQFSNPGLGGFAYYPDNGVYSTRSVILTGGSESENDLGNRLIPHELGHSFNLIHTFGQNSGNGSLGSGTTTELVTRGAGANCATDGDLICDTPADPYNMVGASLTYPSPSGCPQYDPSSTARDANGSPFSPSITNIMSYYFPCAHDFTPGQYDRMQAGLALRQSHTAYTLDAPATDVSAPSNLVATQDGTTAIITWQDNASNEMGYFIERSTSPNSNFVPVSGVAPNVTTFIDYTPVLNTKYYYRIRPSNTTTGSLSPTVVIKISPPLDGLTTTNITGTSARLNWSIGNNIASYTLQYRIVGTPAWTTIPGVQGNTTTLTYLNVNTTYEWQIKATDADTYVGPVSFTTLCPVPSLYTTSPLRTSTSLGWFAGNPETYSLQWRALNASTWTTVDALTSTYYSLTGLTSSTTYEWRVQGTCPGSTTLVTDYSSPQSFTTQSCPIPTLRLNKLSSTVAMIYWYTAYFEMDRTFTIRYRVIGTPDWITLGGITTQEYSLTGLTTNTAYEVQIESVCSQSEHSGFSASLNITPSCQPTTYMYSSAKNSTATLVWNTSSAVEPGTTFELQYKPLSSVDWTTVSNIIAATGSSNTVYELTGLTSNTTYQWRVKAICPATNQSTYTAGTTFTTGCFAPTNPLYSFLSNTSVSFNWNAFVEPNTRFDIRYRSVGAVDWTTLNNLSLVDASTSFSYSLTGLTNNTSYEWQVRTVCSPPIIRPL</sequence>
<feature type="chain" id="PRO_5016370647" description="Fibronectin type-III domain-containing protein" evidence="2">
    <location>
        <begin position="25"/>
        <end position="864"/>
    </location>
</feature>
<dbReference type="PANTHER" id="PTHR46708">
    <property type="entry name" value="TENASCIN"/>
    <property type="match status" value="1"/>
</dbReference>
<dbReference type="EMBL" id="QLII01000001">
    <property type="protein sequence ID" value="RAI75383.1"/>
    <property type="molecule type" value="Genomic_DNA"/>
</dbReference>
<proteinExistence type="predicted"/>
<evidence type="ECO:0000313" key="5">
    <source>
        <dbReference type="Proteomes" id="UP000249016"/>
    </source>
</evidence>
<keyword evidence="2" id="KW-0732">Signal</keyword>
<dbReference type="Proteomes" id="UP000249016">
    <property type="component" value="Unassembled WGS sequence"/>
</dbReference>
<evidence type="ECO:0000259" key="3">
    <source>
        <dbReference type="PROSITE" id="PS50853"/>
    </source>
</evidence>
<dbReference type="InterPro" id="IPR008754">
    <property type="entry name" value="Peptidase_M43"/>
</dbReference>
<reference evidence="4 5" key="1">
    <citation type="submission" date="2018-06" db="EMBL/GenBank/DDBJ databases">
        <title>Spirosoma sp. HMF3257 Genome sequencing and assembly.</title>
        <authorList>
            <person name="Kang H."/>
            <person name="Cha I."/>
            <person name="Kim H."/>
            <person name="Kang J."/>
            <person name="Joh K."/>
        </authorList>
    </citation>
    <scope>NUCLEOTIDE SEQUENCE [LARGE SCALE GENOMIC DNA]</scope>
    <source>
        <strain evidence="4 5">HMF3257</strain>
    </source>
</reference>
<dbReference type="SMART" id="SM00060">
    <property type="entry name" value="FN3"/>
    <property type="match status" value="6"/>
</dbReference>
<dbReference type="Gene3D" id="3.40.390.10">
    <property type="entry name" value="Collagenase (Catalytic Domain)"/>
    <property type="match status" value="1"/>
</dbReference>
<name>A0A327NKQ2_9BACT</name>
<evidence type="ECO:0000256" key="1">
    <source>
        <dbReference type="ARBA" id="ARBA00022737"/>
    </source>
</evidence>
<dbReference type="InterPro" id="IPR036116">
    <property type="entry name" value="FN3_sf"/>
</dbReference>
<dbReference type="InterPro" id="IPR024079">
    <property type="entry name" value="MetalloPept_cat_dom_sf"/>
</dbReference>
<keyword evidence="5" id="KW-1185">Reference proteome</keyword>
<dbReference type="InterPro" id="IPR003961">
    <property type="entry name" value="FN3_dom"/>
</dbReference>
<dbReference type="SUPFAM" id="SSF49265">
    <property type="entry name" value="Fibronectin type III"/>
    <property type="match status" value="4"/>
</dbReference>
<dbReference type="InterPro" id="IPR013783">
    <property type="entry name" value="Ig-like_fold"/>
</dbReference>
<feature type="domain" description="Fibronectin type-III" evidence="3">
    <location>
        <begin position="418"/>
        <end position="506"/>
    </location>
</feature>
<gene>
    <name evidence="4" type="ORF">HMF3257_16570</name>
</gene>
<feature type="domain" description="Fibronectin type-III" evidence="3">
    <location>
        <begin position="682"/>
        <end position="779"/>
    </location>
</feature>
<dbReference type="Pfam" id="PF00041">
    <property type="entry name" value="fn3"/>
    <property type="match status" value="1"/>
</dbReference>
<dbReference type="OrthoDB" id="6278496at2"/>
<evidence type="ECO:0000313" key="4">
    <source>
        <dbReference type="EMBL" id="RAI75383.1"/>
    </source>
</evidence>
<dbReference type="RefSeq" id="WP_111343736.1">
    <property type="nucleotide sequence ID" value="NZ_QLII01000001.1"/>
</dbReference>
<dbReference type="Pfam" id="PF05572">
    <property type="entry name" value="Peptidase_M43"/>
    <property type="match status" value="1"/>
</dbReference>